<keyword evidence="2" id="KW-1185">Reference proteome</keyword>
<gene>
    <name evidence="1" type="ORF">GGR02_003513</name>
</gene>
<dbReference type="EMBL" id="JACIDE010000044">
    <property type="protein sequence ID" value="MBB4075659.1"/>
    <property type="molecule type" value="Genomic_DNA"/>
</dbReference>
<organism evidence="1 2">
    <name type="scientific">Anoxybacteroides voinovskiense</name>
    <dbReference type="NCBI Taxonomy" id="230470"/>
    <lineage>
        <taxon>Bacteria</taxon>
        <taxon>Bacillati</taxon>
        <taxon>Bacillota</taxon>
        <taxon>Bacilli</taxon>
        <taxon>Bacillales</taxon>
        <taxon>Anoxybacillaceae</taxon>
        <taxon>Anoxybacteroides</taxon>
    </lineage>
</organism>
<proteinExistence type="predicted"/>
<evidence type="ECO:0000313" key="1">
    <source>
        <dbReference type="EMBL" id="MBB4075659.1"/>
    </source>
</evidence>
<comment type="caution">
    <text evidence="1">The sequence shown here is derived from an EMBL/GenBank/DDBJ whole genome shotgun (WGS) entry which is preliminary data.</text>
</comment>
<dbReference type="Proteomes" id="UP000559598">
    <property type="component" value="Unassembled WGS sequence"/>
</dbReference>
<reference evidence="1 2" key="1">
    <citation type="submission" date="2020-08" db="EMBL/GenBank/DDBJ databases">
        <title>Genomic Encyclopedia of Type Strains, Phase IV (KMG-IV): sequencing the most valuable type-strain genomes for metagenomic binning, comparative biology and taxonomic classification.</title>
        <authorList>
            <person name="Goeker M."/>
        </authorList>
    </citation>
    <scope>NUCLEOTIDE SEQUENCE [LARGE SCALE GENOMIC DNA]</scope>
    <source>
        <strain evidence="1 2">DSM 17075</strain>
    </source>
</reference>
<sequence>MESCQIAADAIVPMLHPVIVDQKTKRGAKKRWSHGNFPFVDSRERRIKRCIKPSFFCPQEKQLGKEGGGVAFLHVQLQERAKGR</sequence>
<dbReference type="AlphaFoldDB" id="A0A840E1K7"/>
<dbReference type="RefSeq" id="WP_183186117.1">
    <property type="nucleotide sequence ID" value="NZ_BMNP01000048.1"/>
</dbReference>
<name>A0A840E1K7_9BACL</name>
<protein>
    <submittedName>
        <fullName evidence="1">Uncharacterized protein</fullName>
    </submittedName>
</protein>
<accession>A0A840E1K7</accession>
<evidence type="ECO:0000313" key="2">
    <source>
        <dbReference type="Proteomes" id="UP000559598"/>
    </source>
</evidence>